<dbReference type="Gene3D" id="3.40.190.10">
    <property type="entry name" value="Periplasmic binding protein-like II"/>
    <property type="match status" value="1"/>
</dbReference>
<feature type="signal peptide" evidence="13">
    <location>
        <begin position="1"/>
        <end position="21"/>
    </location>
</feature>
<dbReference type="Proteomes" id="UP000283509">
    <property type="component" value="Unassembled WGS sequence"/>
</dbReference>
<keyword evidence="6" id="KW-0406">Ion transport</keyword>
<dbReference type="SUPFAM" id="SSF53850">
    <property type="entry name" value="Periplasmic binding protein-like II"/>
    <property type="match status" value="1"/>
</dbReference>
<protein>
    <submittedName>
        <fullName evidence="15">Variant Ionotropic Glutamate Receptor</fullName>
    </submittedName>
</protein>
<evidence type="ECO:0000259" key="14">
    <source>
        <dbReference type="SMART" id="SM00918"/>
    </source>
</evidence>
<proteinExistence type="predicted"/>
<evidence type="ECO:0000256" key="3">
    <source>
        <dbReference type="ARBA" id="ARBA00022475"/>
    </source>
</evidence>
<keyword evidence="5 12" id="KW-1133">Transmembrane helix</keyword>
<keyword evidence="9" id="KW-0325">Glycoprotein</keyword>
<dbReference type="PANTHER" id="PTHR42643">
    <property type="entry name" value="IONOTROPIC RECEPTOR 20A-RELATED"/>
    <property type="match status" value="1"/>
</dbReference>
<evidence type="ECO:0000256" key="13">
    <source>
        <dbReference type="SAM" id="SignalP"/>
    </source>
</evidence>
<dbReference type="GO" id="GO:0005886">
    <property type="term" value="C:plasma membrane"/>
    <property type="evidence" value="ECO:0007669"/>
    <property type="project" value="UniProtKB-SubCell"/>
</dbReference>
<name>A0A3R7QXL0_PENVA</name>
<dbReference type="SMART" id="SM00918">
    <property type="entry name" value="Lig_chan-Glu_bd"/>
    <property type="match status" value="1"/>
</dbReference>
<evidence type="ECO:0000256" key="8">
    <source>
        <dbReference type="ARBA" id="ARBA00023170"/>
    </source>
</evidence>
<keyword evidence="2" id="KW-0813">Transport</keyword>
<comment type="caution">
    <text evidence="15">The sequence shown here is derived from an EMBL/GenBank/DDBJ whole genome shotgun (WGS) entry which is preliminary data.</text>
</comment>
<keyword evidence="16" id="KW-1185">Reference proteome</keyword>
<keyword evidence="13" id="KW-0732">Signal</keyword>
<keyword evidence="3" id="KW-1003">Cell membrane</keyword>
<reference evidence="15 16" key="2">
    <citation type="submission" date="2019-01" db="EMBL/GenBank/DDBJ databases">
        <title>The decoding of complex shrimp genome reveals the adaptation for benthos swimmer, frequently molting mechanism and breeding impact on genome.</title>
        <authorList>
            <person name="Sun Y."/>
            <person name="Gao Y."/>
            <person name="Yu Y."/>
        </authorList>
    </citation>
    <scope>NUCLEOTIDE SEQUENCE [LARGE SCALE GENOMIC DNA]</scope>
    <source>
        <tissue evidence="15">Muscle</tissue>
    </source>
</reference>
<dbReference type="OrthoDB" id="6378669at2759"/>
<evidence type="ECO:0000256" key="9">
    <source>
        <dbReference type="ARBA" id="ARBA00023180"/>
    </source>
</evidence>
<evidence type="ECO:0000256" key="12">
    <source>
        <dbReference type="SAM" id="Phobius"/>
    </source>
</evidence>
<evidence type="ECO:0000313" key="16">
    <source>
        <dbReference type="Proteomes" id="UP000283509"/>
    </source>
</evidence>
<evidence type="ECO:0000256" key="6">
    <source>
        <dbReference type="ARBA" id="ARBA00023065"/>
    </source>
</evidence>
<feature type="chain" id="PRO_5018719631" evidence="13">
    <location>
        <begin position="22"/>
        <end position="560"/>
    </location>
</feature>
<reference evidence="15 16" key="1">
    <citation type="submission" date="2018-04" db="EMBL/GenBank/DDBJ databases">
        <authorList>
            <person name="Zhang X."/>
            <person name="Yuan J."/>
            <person name="Li F."/>
            <person name="Xiang J."/>
        </authorList>
    </citation>
    <scope>NUCLEOTIDE SEQUENCE [LARGE SCALE GENOMIC DNA]</scope>
    <source>
        <tissue evidence="15">Muscle</tissue>
    </source>
</reference>
<evidence type="ECO:0000256" key="2">
    <source>
        <dbReference type="ARBA" id="ARBA00022448"/>
    </source>
</evidence>
<dbReference type="Gene3D" id="1.10.287.70">
    <property type="match status" value="1"/>
</dbReference>
<dbReference type="Pfam" id="PF10613">
    <property type="entry name" value="Lig_chan-Glu_bd"/>
    <property type="match status" value="1"/>
</dbReference>
<keyword evidence="11" id="KW-0407">Ion channel</keyword>
<evidence type="ECO:0000313" key="15">
    <source>
        <dbReference type="EMBL" id="ROT82096.1"/>
    </source>
</evidence>
<evidence type="ECO:0000256" key="1">
    <source>
        <dbReference type="ARBA" id="ARBA00004651"/>
    </source>
</evidence>
<gene>
    <name evidence="15" type="ORF">C7M84_024746</name>
</gene>
<evidence type="ECO:0000256" key="5">
    <source>
        <dbReference type="ARBA" id="ARBA00022989"/>
    </source>
</evidence>
<dbReference type="AlphaFoldDB" id="A0A3R7QXL0"/>
<organism evidence="15 16">
    <name type="scientific">Penaeus vannamei</name>
    <name type="common">Whiteleg shrimp</name>
    <name type="synonym">Litopenaeus vannamei</name>
    <dbReference type="NCBI Taxonomy" id="6689"/>
    <lineage>
        <taxon>Eukaryota</taxon>
        <taxon>Metazoa</taxon>
        <taxon>Ecdysozoa</taxon>
        <taxon>Arthropoda</taxon>
        <taxon>Crustacea</taxon>
        <taxon>Multicrustacea</taxon>
        <taxon>Malacostraca</taxon>
        <taxon>Eumalacostraca</taxon>
        <taxon>Eucarida</taxon>
        <taxon>Decapoda</taxon>
        <taxon>Dendrobranchiata</taxon>
        <taxon>Penaeoidea</taxon>
        <taxon>Penaeidae</taxon>
        <taxon>Penaeus</taxon>
    </lineage>
</organism>
<dbReference type="GO" id="GO:0015276">
    <property type="term" value="F:ligand-gated monoatomic ion channel activity"/>
    <property type="evidence" value="ECO:0007669"/>
    <property type="project" value="InterPro"/>
</dbReference>
<dbReference type="InterPro" id="IPR019594">
    <property type="entry name" value="Glu/Gly-bd"/>
</dbReference>
<feature type="transmembrane region" description="Helical" evidence="12">
    <location>
        <begin position="420"/>
        <end position="440"/>
    </location>
</feature>
<keyword evidence="7 12" id="KW-0472">Membrane</keyword>
<sequence>MRPWLLGPWLWAALFVPAVMGARISLSQFVRINTGGVDGDSGISEPVGAMVAEALLEWARGCHLVLIRAGESPISGHVMRAISTRLWGGAVVVDVGTRAFSRRGQEDVAGNLWGEAAFPCRSLLLDLTGNATQFLGSLEFGFLKTSGVSLYPGMRTVLVGPQHQMADALQHPSLRNAIHAIYLALKDGVSKGVFVYRRCLYCDGGEMGVRLLDQWQLKSDPSRFPNPFSEEIGDFMGHNFRIVARFYFPTIDYTRDTDVNGTTVTLRDSLNARMLVTIAAKLNFTYVIREPKDREWGALLEGGNWTGLVGTLQQEEADFSMTITPTAPRLLAMDQARTPQSRRCMAWLCTVWLILAISVFATGVSLFVLLRAWSRLSGKPVFSLSTALFFSWGTVLEDPPPTAPELNGQGISKKNEENRFYYSVVVICLAILSVVAGSGYRSSLAAHLTVQLKEAEVNTFRDLTARRGWRWGSELLLGASRSYFELSTDPVVQEVFRRMETHELDENMELVLQGGYSFITTKFQNTAVVALQYTHARGYSPIHTSRVEYPKFAGTSWGFR</sequence>
<evidence type="ECO:0000256" key="4">
    <source>
        <dbReference type="ARBA" id="ARBA00022692"/>
    </source>
</evidence>
<evidence type="ECO:0000256" key="7">
    <source>
        <dbReference type="ARBA" id="ARBA00023136"/>
    </source>
</evidence>
<evidence type="ECO:0000256" key="11">
    <source>
        <dbReference type="ARBA" id="ARBA00023303"/>
    </source>
</evidence>
<dbReference type="EMBL" id="QCYY01000884">
    <property type="protein sequence ID" value="ROT82096.1"/>
    <property type="molecule type" value="Genomic_DNA"/>
</dbReference>
<feature type="transmembrane region" description="Helical" evidence="12">
    <location>
        <begin position="345"/>
        <end position="370"/>
    </location>
</feature>
<evidence type="ECO:0000256" key="10">
    <source>
        <dbReference type="ARBA" id="ARBA00023286"/>
    </source>
</evidence>
<keyword evidence="10" id="KW-1071">Ligand-gated ion channel</keyword>
<accession>A0A3R7QXL0</accession>
<keyword evidence="4 12" id="KW-0812">Transmembrane</keyword>
<keyword evidence="8 15" id="KW-0675">Receptor</keyword>
<dbReference type="InterPro" id="IPR052192">
    <property type="entry name" value="Insect_Ionotropic_Sensory_Rcpt"/>
</dbReference>
<feature type="domain" description="Ionotropic glutamate receptor L-glutamate and glycine-binding" evidence="14">
    <location>
        <begin position="262"/>
        <end position="314"/>
    </location>
</feature>
<dbReference type="PANTHER" id="PTHR42643:SF24">
    <property type="entry name" value="IONOTROPIC RECEPTOR 60A"/>
    <property type="match status" value="1"/>
</dbReference>
<comment type="subcellular location">
    <subcellularLocation>
        <location evidence="1">Cell membrane</location>
        <topology evidence="1">Multi-pass membrane protein</topology>
    </subcellularLocation>
</comment>